<feature type="transmembrane region" description="Helical" evidence="5">
    <location>
        <begin position="67"/>
        <end position="86"/>
    </location>
</feature>
<evidence type="ECO:0000256" key="4">
    <source>
        <dbReference type="ARBA" id="ARBA00023136"/>
    </source>
</evidence>
<keyword evidence="7" id="KW-1185">Reference proteome</keyword>
<keyword evidence="3 5" id="KW-1133">Transmembrane helix</keyword>
<keyword evidence="4 5" id="KW-0472">Membrane</keyword>
<evidence type="ECO:0000313" key="7">
    <source>
        <dbReference type="Proteomes" id="UP000025241"/>
    </source>
</evidence>
<feature type="transmembrane region" description="Helical" evidence="5">
    <location>
        <begin position="315"/>
        <end position="337"/>
    </location>
</feature>
<dbReference type="Gene3D" id="1.20.1250.20">
    <property type="entry name" value="MFS general substrate transporter like domains"/>
    <property type="match status" value="2"/>
</dbReference>
<feature type="transmembrane region" description="Helical" evidence="5">
    <location>
        <begin position="182"/>
        <end position="201"/>
    </location>
</feature>
<dbReference type="PANTHER" id="PTHR23514:SF13">
    <property type="entry name" value="INNER MEMBRANE PROTEIN YBJJ"/>
    <property type="match status" value="1"/>
</dbReference>
<dbReference type="GO" id="GO:0022857">
    <property type="term" value="F:transmembrane transporter activity"/>
    <property type="evidence" value="ECO:0007669"/>
    <property type="project" value="InterPro"/>
</dbReference>
<dbReference type="SUPFAM" id="SSF103473">
    <property type="entry name" value="MFS general substrate transporter"/>
    <property type="match status" value="1"/>
</dbReference>
<feature type="transmembrane region" description="Helical" evidence="5">
    <location>
        <begin position="115"/>
        <end position="136"/>
    </location>
</feature>
<sequence>MLSHKAPLRRGFVFGVIEMTEQSRANAARWACGYCFAMGGMVHGSLMGRVPALKSMTGVDEQELGQALLGAGFGALLAFVFAGALVRRYGSRAITVASGLALMACFPLLGLAQNVWYLAAGLLLVGLTFATMDVAMNTQAVEVERRLGRPCISGLHGMYSLGGLVGAVGAAAFAGLAPIWHFTLLAVLAVAILPFFARHLFEGRPKPKEEEAPAQRGWRLPPPALIGLGLLTLCAFVSEGAVADWGALLLHQVMGASERVAALGFAAFSATMVMGRLFGDRLRVRFADETLVRTLALLACAGMLLALFSPWVASVIAGFALVGAGLSVVVPILIGAAGNRPGVEPSRGVAAVASFGYGGLLLGPPLIGFLAEHVGLRLSLLVVIGLCAGLALQARLVRRPEKVG</sequence>
<reference evidence="6 7" key="1">
    <citation type="submission" date="2013-03" db="EMBL/GenBank/DDBJ databases">
        <authorList>
            <person name="Linke B."/>
        </authorList>
    </citation>
    <scope>NUCLEOTIDE SEQUENCE [LARGE SCALE GENOMIC DNA]</scope>
    <source>
        <strain evidence="6 7">B13</strain>
    </source>
</reference>
<keyword evidence="2 5" id="KW-0812">Transmembrane</keyword>
<dbReference type="HOGENOM" id="CLU_035309_1_1_6"/>
<proteinExistence type="predicted"/>
<accession>A0A024HCK3</accession>
<evidence type="ECO:0000313" key="6">
    <source>
        <dbReference type="EMBL" id="CDF82800.1"/>
    </source>
</evidence>
<organism evidence="6 7">
    <name type="scientific">Pseudomonas knackmussii (strain DSM 6978 / CCUG 54928 / LMG 23759 / B13)</name>
    <dbReference type="NCBI Taxonomy" id="1301098"/>
    <lineage>
        <taxon>Bacteria</taxon>
        <taxon>Pseudomonadati</taxon>
        <taxon>Pseudomonadota</taxon>
        <taxon>Gammaproteobacteria</taxon>
        <taxon>Pseudomonadales</taxon>
        <taxon>Pseudomonadaceae</taxon>
        <taxon>Pseudomonas</taxon>
    </lineage>
</organism>
<dbReference type="InterPro" id="IPR051788">
    <property type="entry name" value="MFS_Transporter"/>
</dbReference>
<dbReference type="AlphaFoldDB" id="A0A024HCK3"/>
<dbReference type="CDD" id="cd17393">
    <property type="entry name" value="MFS_MosC_like"/>
    <property type="match status" value="1"/>
</dbReference>
<feature type="transmembrane region" description="Helical" evidence="5">
    <location>
        <begin position="157"/>
        <end position="176"/>
    </location>
</feature>
<protein>
    <submittedName>
        <fullName evidence="6">Uncharacterized protein</fullName>
    </submittedName>
</protein>
<dbReference type="eggNOG" id="COG0738">
    <property type="taxonomic scope" value="Bacteria"/>
</dbReference>
<dbReference type="InterPro" id="IPR011701">
    <property type="entry name" value="MFS"/>
</dbReference>
<gene>
    <name evidence="6" type="ORF">PKB_1438</name>
</gene>
<dbReference type="STRING" id="1301098.PKB_1438"/>
<evidence type="ECO:0000256" key="5">
    <source>
        <dbReference type="SAM" id="Phobius"/>
    </source>
</evidence>
<evidence type="ECO:0000256" key="1">
    <source>
        <dbReference type="ARBA" id="ARBA00004141"/>
    </source>
</evidence>
<name>A0A024HCK3_PSEKB</name>
<dbReference type="PANTHER" id="PTHR23514">
    <property type="entry name" value="BYPASS OF STOP CODON PROTEIN 6"/>
    <property type="match status" value="1"/>
</dbReference>
<feature type="transmembrane region" description="Helical" evidence="5">
    <location>
        <begin position="260"/>
        <end position="279"/>
    </location>
</feature>
<feature type="transmembrane region" description="Helical" evidence="5">
    <location>
        <begin position="27"/>
        <end position="47"/>
    </location>
</feature>
<feature type="transmembrane region" description="Helical" evidence="5">
    <location>
        <begin position="291"/>
        <end position="309"/>
    </location>
</feature>
<evidence type="ECO:0000256" key="2">
    <source>
        <dbReference type="ARBA" id="ARBA00022692"/>
    </source>
</evidence>
<feature type="transmembrane region" description="Helical" evidence="5">
    <location>
        <begin position="374"/>
        <end position="392"/>
    </location>
</feature>
<dbReference type="GO" id="GO:0016020">
    <property type="term" value="C:membrane"/>
    <property type="evidence" value="ECO:0007669"/>
    <property type="project" value="UniProtKB-SubCell"/>
</dbReference>
<dbReference type="EMBL" id="HG322950">
    <property type="protein sequence ID" value="CDF82800.1"/>
    <property type="molecule type" value="Genomic_DNA"/>
</dbReference>
<feature type="transmembrane region" description="Helical" evidence="5">
    <location>
        <begin position="93"/>
        <end position="109"/>
    </location>
</feature>
<comment type="subcellular location">
    <subcellularLocation>
        <location evidence="1">Membrane</location>
        <topology evidence="1">Multi-pass membrane protein</topology>
    </subcellularLocation>
</comment>
<dbReference type="PATRIC" id="fig|1301098.3.peg.1430"/>
<evidence type="ECO:0000256" key="3">
    <source>
        <dbReference type="ARBA" id="ARBA00022989"/>
    </source>
</evidence>
<feature type="transmembrane region" description="Helical" evidence="5">
    <location>
        <begin position="349"/>
        <end position="368"/>
    </location>
</feature>
<reference evidence="6 7" key="2">
    <citation type="submission" date="2014-05" db="EMBL/GenBank/DDBJ databases">
        <title>Genome sequence of the 3-chlorobenzoate degrading bacterium Pseudomonas knackmussii B13 shows multiple evidence for horizontal gene transfer.</title>
        <authorList>
            <person name="Miyazaki R."/>
            <person name="Bertelli C."/>
            <person name="Falquet L."/>
            <person name="Robinson-Rechavi M."/>
            <person name="Gharib W."/>
            <person name="Roy S."/>
            <person name="Van der Meer J.R."/>
        </authorList>
    </citation>
    <scope>NUCLEOTIDE SEQUENCE [LARGE SCALE GENOMIC DNA]</scope>
    <source>
        <strain evidence="6 7">B13</strain>
    </source>
</reference>
<feature type="transmembrane region" description="Helical" evidence="5">
    <location>
        <begin position="222"/>
        <end position="248"/>
    </location>
</feature>
<dbReference type="Pfam" id="PF07690">
    <property type="entry name" value="MFS_1"/>
    <property type="match status" value="1"/>
</dbReference>
<dbReference type="KEGG" id="pkc:PKB_1438"/>
<dbReference type="Proteomes" id="UP000025241">
    <property type="component" value="Chromosome I"/>
</dbReference>
<dbReference type="InterPro" id="IPR036259">
    <property type="entry name" value="MFS_trans_sf"/>
</dbReference>